<feature type="compositionally biased region" description="Low complexity" evidence="5">
    <location>
        <begin position="397"/>
        <end position="407"/>
    </location>
</feature>
<dbReference type="InterPro" id="IPR036570">
    <property type="entry name" value="HORMA_dom_sf"/>
</dbReference>
<dbReference type="Pfam" id="PF10033">
    <property type="entry name" value="ATG13"/>
    <property type="match status" value="1"/>
</dbReference>
<reference evidence="7 8" key="1">
    <citation type="journal article" date="2013" name="Fungal Biol.">
        <title>Analysis of microsatellite markers in the genome of the plant pathogen Ceratocystis fimbriata.</title>
        <authorList>
            <person name="Simpson M.C."/>
            <person name="Wilken P.M."/>
            <person name="Coetzee M.P."/>
            <person name="Wingfield M.J."/>
            <person name="Wingfield B.D."/>
        </authorList>
    </citation>
    <scope>NUCLEOTIDE SEQUENCE [LARGE SCALE GENOMIC DNA]</scope>
    <source>
        <strain evidence="7 8">CBS 114723</strain>
    </source>
</reference>
<evidence type="ECO:0000256" key="1">
    <source>
        <dbReference type="ARBA" id="ARBA00005246"/>
    </source>
</evidence>
<dbReference type="PANTHER" id="PTHR13430">
    <property type="match status" value="1"/>
</dbReference>
<dbReference type="Gene3D" id="3.30.900.10">
    <property type="entry name" value="HORMA domain"/>
    <property type="match status" value="1"/>
</dbReference>
<feature type="compositionally biased region" description="Basic and acidic residues" evidence="5">
    <location>
        <begin position="910"/>
        <end position="921"/>
    </location>
</feature>
<feature type="region of interest" description="Disordered" evidence="5">
    <location>
        <begin position="1"/>
        <end position="56"/>
    </location>
</feature>
<feature type="region of interest" description="Disordered" evidence="5">
    <location>
        <begin position="343"/>
        <end position="370"/>
    </location>
</feature>
<comment type="caution">
    <text evidence="7">The sequence shown here is derived from an EMBL/GenBank/DDBJ whole genome shotgun (WGS) entry which is preliminary data.</text>
</comment>
<dbReference type="OrthoDB" id="70161at2759"/>
<evidence type="ECO:0000256" key="3">
    <source>
        <dbReference type="ARBA" id="ARBA00023006"/>
    </source>
</evidence>
<evidence type="ECO:0000313" key="7">
    <source>
        <dbReference type="EMBL" id="PHH51025.1"/>
    </source>
</evidence>
<feature type="region of interest" description="Disordered" evidence="5">
    <location>
        <begin position="635"/>
        <end position="929"/>
    </location>
</feature>
<keyword evidence="3 4" id="KW-0072">Autophagy</keyword>
<accession>A0A2C5WXW3</accession>
<dbReference type="Proteomes" id="UP000222788">
    <property type="component" value="Unassembled WGS sequence"/>
</dbReference>
<dbReference type="Gene3D" id="6.10.140.1900">
    <property type="match status" value="1"/>
</dbReference>
<proteinExistence type="inferred from homology"/>
<feature type="compositionally biased region" description="Polar residues" evidence="5">
    <location>
        <begin position="765"/>
        <end position="780"/>
    </location>
</feature>
<evidence type="ECO:0000313" key="8">
    <source>
        <dbReference type="Proteomes" id="UP000222788"/>
    </source>
</evidence>
<feature type="domain" description="Autophagy-related protein 13 N-terminal" evidence="6">
    <location>
        <begin position="71"/>
        <end position="307"/>
    </location>
</feature>
<protein>
    <recommendedName>
        <fullName evidence="2 4">Autophagy-related protein 13</fullName>
    </recommendedName>
</protein>
<name>A0A2C5WXW3_9PEZI</name>
<dbReference type="PANTHER" id="PTHR13430:SF4">
    <property type="entry name" value="AUTOPHAGY-RELATED PROTEIN 13"/>
    <property type="match status" value="1"/>
</dbReference>
<dbReference type="GO" id="GO:0034497">
    <property type="term" value="P:protein localization to phagophore assembly site"/>
    <property type="evidence" value="ECO:0007669"/>
    <property type="project" value="TreeGrafter"/>
</dbReference>
<feature type="region of interest" description="Disordered" evidence="5">
    <location>
        <begin position="391"/>
        <end position="563"/>
    </location>
</feature>
<feature type="compositionally biased region" description="Acidic residues" evidence="5">
    <location>
        <begin position="749"/>
        <end position="761"/>
    </location>
</feature>
<keyword evidence="8" id="KW-1185">Reference proteome</keyword>
<dbReference type="InterPro" id="IPR040182">
    <property type="entry name" value="ATG13"/>
</dbReference>
<feature type="compositionally biased region" description="Polar residues" evidence="5">
    <location>
        <begin position="830"/>
        <end position="843"/>
    </location>
</feature>
<dbReference type="GO" id="GO:0000423">
    <property type="term" value="P:mitophagy"/>
    <property type="evidence" value="ECO:0007669"/>
    <property type="project" value="TreeGrafter"/>
</dbReference>
<dbReference type="AlphaFoldDB" id="A0A2C5WXW3"/>
<sequence>MHQQPRIPQKSASPASSPRPGFTSPVSPPSRPRSTVPNIMESEKRPRSNSGAAETAATASDAVQRLNLILQNFFVKSAALIIHSRLKIQKFTQQADGPRYNRWFQLQTRDFDDFREELREWKNCTIDNLPRSLVIETYLDTSRLSKNQTLVAIDEHGKRWSVIDSLRSTAAETKTPISSRPEVVLERWTVNLNAEGWKESENVDFSTLNSILPAVYKRCIVFFRALYTLSNLGPVYEHCQRYQEKNHLLTPRIRVVPLNKSINPQKDTLYWSLCGQSNVVTKRIIGEVDLPIGAVSIQWVHRNECDFRIDDNDDVFGSHLIGMDDRFFKPSVPKPIAIRRGIEQPVPSSLPGTPPTADRPGTTAPVQTYGSLNTFHGENAISTSPMTALNQVKAPGSEESSYSQSRSNTPAVDSEIPHSLPAYGGRTTVPSRLNLREAHSRRQSSSSPFSPFKAGSLSASPRPPDADVPSSPQTSRITSYLAHARNKSHSATTAPSQLRNAAPSVPSSVESHLTNSPKPSSVNKYSSSFPHRRNTLSTNVPPRLVQDEHGGSGRQSLISDVVPPASGLYPESISNSFQTDEGDLSDFLKILDSKKSLRSFESNAKGESTTSRTIAQISKFMSMRESNNALSESISASVTLSKPPVRRISGTSPAGWSSSSPDKPQSPHAPAVPSRLSENLLAEPEKPSTQMRIRRDEGAGTPASAPLSHGSSADCSQAGAIDIPLSPRGNTFMHRPSLVIGPSISASGEGEDEEEEEDLPFGDDSLSQNGGVSLRTSEANNAPIGPLRPPAEMQGIRPTSTAPIVTARAPTPSSQPNRRRYMGMAGLSGGNATANDNGRGQTPSSGRGSLLGSGSGRISRGGENEMFPFEFAESPNSRFGGLQDGEIHRSGSAGVENASRSVPKSAESTRVPERFRSDFSRRGSTPHGW</sequence>
<feature type="compositionally biased region" description="Polar residues" evidence="5">
    <location>
        <begin position="898"/>
        <end position="908"/>
    </location>
</feature>
<feature type="compositionally biased region" description="Low complexity" evidence="5">
    <location>
        <begin position="649"/>
        <end position="661"/>
    </location>
</feature>
<feature type="compositionally biased region" description="Polar residues" evidence="5">
    <location>
        <begin position="489"/>
        <end position="540"/>
    </location>
</feature>
<dbReference type="GO" id="GO:0005829">
    <property type="term" value="C:cytosol"/>
    <property type="evidence" value="ECO:0007669"/>
    <property type="project" value="TreeGrafter"/>
</dbReference>
<evidence type="ECO:0000256" key="5">
    <source>
        <dbReference type="SAM" id="MobiDB-lite"/>
    </source>
</evidence>
<organism evidence="7 8">
    <name type="scientific">Ceratocystis fimbriata CBS 114723</name>
    <dbReference type="NCBI Taxonomy" id="1035309"/>
    <lineage>
        <taxon>Eukaryota</taxon>
        <taxon>Fungi</taxon>
        <taxon>Dikarya</taxon>
        <taxon>Ascomycota</taxon>
        <taxon>Pezizomycotina</taxon>
        <taxon>Sordariomycetes</taxon>
        <taxon>Hypocreomycetidae</taxon>
        <taxon>Microascales</taxon>
        <taxon>Ceratocystidaceae</taxon>
        <taxon>Ceratocystis</taxon>
    </lineage>
</organism>
<dbReference type="STRING" id="1035309.A0A2C5WXW3"/>
<evidence type="ECO:0000256" key="2">
    <source>
        <dbReference type="ARBA" id="ARBA00013801"/>
    </source>
</evidence>
<evidence type="ECO:0000256" key="4">
    <source>
        <dbReference type="RuleBase" id="RU361214"/>
    </source>
</evidence>
<dbReference type="GO" id="GO:0000407">
    <property type="term" value="C:phagophore assembly site"/>
    <property type="evidence" value="ECO:0007669"/>
    <property type="project" value="TreeGrafter"/>
</dbReference>
<comment type="similarity">
    <text evidence="1 4">Belongs to the ATG13 family. Fungi subfamily.</text>
</comment>
<dbReference type="GO" id="GO:0034727">
    <property type="term" value="P:piecemeal microautophagy of the nucleus"/>
    <property type="evidence" value="ECO:0007669"/>
    <property type="project" value="TreeGrafter"/>
</dbReference>
<dbReference type="InterPro" id="IPR018731">
    <property type="entry name" value="Atg13_N"/>
</dbReference>
<dbReference type="EMBL" id="APWK03000106">
    <property type="protein sequence ID" value="PHH51025.1"/>
    <property type="molecule type" value="Genomic_DNA"/>
</dbReference>
<dbReference type="GO" id="GO:1990316">
    <property type="term" value="C:Atg1/ULK1 kinase complex"/>
    <property type="evidence" value="ECO:0007669"/>
    <property type="project" value="InterPro"/>
</dbReference>
<evidence type="ECO:0000259" key="6">
    <source>
        <dbReference type="Pfam" id="PF10033"/>
    </source>
</evidence>
<gene>
    <name evidence="7" type="primary">atg13</name>
    <name evidence="7" type="ORF">CFIMG_002338RA</name>
</gene>
<feature type="compositionally biased region" description="Low complexity" evidence="5">
    <location>
        <begin position="443"/>
        <end position="452"/>
    </location>
</feature>
<reference evidence="7 8" key="2">
    <citation type="journal article" date="2013" name="IMA Fungus">
        <title>IMA Genome-F 1: Ceratocystis fimbriata: Draft nuclear genome sequence for the plant pathogen, Ceratocystis fimbriata.</title>
        <authorList>
            <person name="Wilken P.M."/>
            <person name="Steenkamp E.T."/>
            <person name="Wingfield M.J."/>
            <person name="de Beer Z.W."/>
            <person name="Wingfield B.D."/>
        </authorList>
    </citation>
    <scope>NUCLEOTIDE SEQUENCE [LARGE SCALE GENOMIC DNA]</scope>
    <source>
        <strain evidence="7 8">CBS 114723</strain>
    </source>
</reference>